<evidence type="ECO:0000313" key="5">
    <source>
        <dbReference type="Proteomes" id="UP001051844"/>
    </source>
</evidence>
<evidence type="ECO:0000313" key="2">
    <source>
        <dbReference type="EMBL" id="GHI50054.1"/>
    </source>
</evidence>
<accession>A0A0X3XFU7</accession>
<evidence type="ECO:0000256" key="1">
    <source>
        <dbReference type="ARBA" id="ARBA00009320"/>
    </source>
</evidence>
<organism evidence="2 5">
    <name type="scientific">Streptomyces albidoflavus</name>
    <dbReference type="NCBI Taxonomy" id="1886"/>
    <lineage>
        <taxon>Bacteria</taxon>
        <taxon>Bacillati</taxon>
        <taxon>Actinomycetota</taxon>
        <taxon>Actinomycetes</taxon>
        <taxon>Kitasatosporales</taxon>
        <taxon>Streptomycetaceae</taxon>
        <taxon>Streptomyces</taxon>
        <taxon>Streptomyces albidoflavus group</taxon>
    </lineage>
</organism>
<dbReference type="GO" id="GO:0008153">
    <property type="term" value="P:4-aminobenzoate biosynthetic process"/>
    <property type="evidence" value="ECO:0007669"/>
    <property type="project" value="TreeGrafter"/>
</dbReference>
<dbReference type="Gene3D" id="3.20.10.10">
    <property type="entry name" value="D-amino Acid Aminotransferase, subunit A, domain 2"/>
    <property type="match status" value="1"/>
</dbReference>
<gene>
    <name evidence="3" type="ORF">C0Q92_30365</name>
    <name evidence="2" type="ORF">ScoT_62280</name>
</gene>
<dbReference type="GO" id="GO:0005829">
    <property type="term" value="C:cytosol"/>
    <property type="evidence" value="ECO:0007669"/>
    <property type="project" value="TreeGrafter"/>
</dbReference>
<keyword evidence="3" id="KW-0032">Aminotransferase</keyword>
<comment type="caution">
    <text evidence="2">The sequence shown here is derived from an EMBL/GenBank/DDBJ whole genome shotgun (WGS) entry which is preliminary data.</text>
</comment>
<reference evidence="3 4" key="1">
    <citation type="submission" date="2017-12" db="EMBL/GenBank/DDBJ databases">
        <title>Population genomics insights into the ecological differentiation and adaptive evolution in streptomycetes.</title>
        <authorList>
            <person name="Li Y."/>
            <person name="Huang Y."/>
        </authorList>
    </citation>
    <scope>NUCLEOTIDE SEQUENCE [LARGE SCALE GENOMIC DNA]</scope>
    <source>
        <strain evidence="3 4">NBRC 100770</strain>
    </source>
</reference>
<proteinExistence type="inferred from homology"/>
<dbReference type="GO" id="GO:0008483">
    <property type="term" value="F:transaminase activity"/>
    <property type="evidence" value="ECO:0007669"/>
    <property type="project" value="UniProtKB-KW"/>
</dbReference>
<dbReference type="InterPro" id="IPR043132">
    <property type="entry name" value="BCAT-like_C"/>
</dbReference>
<dbReference type="InterPro" id="IPR050571">
    <property type="entry name" value="Class-IV_PLP-Dep_Aminotrnsfr"/>
</dbReference>
<dbReference type="NCBIfam" id="NF006734">
    <property type="entry name" value="PRK09266.1"/>
    <property type="match status" value="1"/>
</dbReference>
<dbReference type="InterPro" id="IPR001544">
    <property type="entry name" value="Aminotrans_IV"/>
</dbReference>
<keyword evidence="3" id="KW-0808">Transferase</keyword>
<dbReference type="Proteomes" id="UP001051844">
    <property type="component" value="Unassembled WGS sequence"/>
</dbReference>
<dbReference type="EMBL" id="PKLL01000029">
    <property type="protein sequence ID" value="RZE15793.1"/>
    <property type="molecule type" value="Genomic_DNA"/>
</dbReference>
<evidence type="ECO:0000313" key="4">
    <source>
        <dbReference type="Proteomes" id="UP000292693"/>
    </source>
</evidence>
<dbReference type="Pfam" id="PF01063">
    <property type="entry name" value="Aminotran_4"/>
    <property type="match status" value="1"/>
</dbReference>
<dbReference type="RefSeq" id="WP_059212604.1">
    <property type="nucleotide sequence ID" value="NZ_BNDZ01000005.1"/>
</dbReference>
<reference evidence="2" key="2">
    <citation type="submission" date="2022-09" db="EMBL/GenBank/DDBJ databases">
        <title>Whole genome shotgun sequence of Streptomyces albidoflavus NBRC 12854.</title>
        <authorList>
            <person name="Komaki H."/>
            <person name="Tamura T."/>
        </authorList>
    </citation>
    <scope>NUCLEOTIDE SEQUENCE</scope>
    <source>
        <strain evidence="2">NBRC 12854</strain>
    </source>
</reference>
<accession>A0A126YHL7</accession>
<comment type="similarity">
    <text evidence="1">Belongs to the class-IV pyridoxal-phosphate-dependent aminotransferase family.</text>
</comment>
<dbReference type="PANTHER" id="PTHR42743">
    <property type="entry name" value="AMINO-ACID AMINOTRANSFERASE"/>
    <property type="match status" value="1"/>
</dbReference>
<dbReference type="Gene3D" id="3.30.470.10">
    <property type="match status" value="1"/>
</dbReference>
<dbReference type="SUPFAM" id="SSF56752">
    <property type="entry name" value="D-aminoacid aminotransferase-like PLP-dependent enzymes"/>
    <property type="match status" value="1"/>
</dbReference>
<dbReference type="InterPro" id="IPR036038">
    <property type="entry name" value="Aminotransferase-like"/>
</dbReference>
<dbReference type="AlphaFoldDB" id="A0A126YHL7"/>
<evidence type="ECO:0000313" key="3">
    <source>
        <dbReference type="EMBL" id="RZE15793.1"/>
    </source>
</evidence>
<dbReference type="EMBL" id="BNDZ01000005">
    <property type="protein sequence ID" value="GHI50054.1"/>
    <property type="molecule type" value="Genomic_DNA"/>
</dbReference>
<protein>
    <submittedName>
        <fullName evidence="3">Aminotransferase</fullName>
    </submittedName>
</protein>
<dbReference type="InterPro" id="IPR043131">
    <property type="entry name" value="BCAT-like_N"/>
</dbReference>
<dbReference type="Proteomes" id="UP000292693">
    <property type="component" value="Unassembled WGS sequence"/>
</dbReference>
<name>A0A126YHL7_9ACTN</name>
<sequence length="257" mass="27643">MIELDGEPAGPEALASLALTNYGHFTTLLVENGRVRGLDLHLERLIRDCRTLFDAALDPDRVRKLARRAAPTDGRATVRVTVFDPALNLGNIAADARPGILVTSRPAPDKPPGPLRVRSVVHRRDLPEVKSVGLCPTLRLRRQAQRAGYDDVLFTGPDGDILEGGTWNIGLVRDGEVVWPGGEVLAGTTRQLLRRATDGPTELVGLADLDSVEAVFATNAAVGVRPVTGIDDREFPAAHHSVTRLAEIYQALPGSPL</sequence>
<dbReference type="PANTHER" id="PTHR42743:SF2">
    <property type="entry name" value="AMINODEOXYCHORISMATE LYASE"/>
    <property type="match status" value="1"/>
</dbReference>
<dbReference type="GO" id="GO:0008696">
    <property type="term" value="F:4-amino-4-deoxychorismate lyase activity"/>
    <property type="evidence" value="ECO:0007669"/>
    <property type="project" value="TreeGrafter"/>
</dbReference>